<dbReference type="EMBL" id="CAJVPY010002434">
    <property type="protein sequence ID" value="CAG8560512.1"/>
    <property type="molecule type" value="Genomic_DNA"/>
</dbReference>
<keyword evidence="2" id="KW-1185">Reference proteome</keyword>
<dbReference type="Proteomes" id="UP000789405">
    <property type="component" value="Unassembled WGS sequence"/>
</dbReference>
<dbReference type="AlphaFoldDB" id="A0A9N9BDZ0"/>
<evidence type="ECO:0000313" key="1">
    <source>
        <dbReference type="EMBL" id="CAG8560512.1"/>
    </source>
</evidence>
<comment type="caution">
    <text evidence="1">The sequence shown here is derived from an EMBL/GenBank/DDBJ whole genome shotgun (WGS) entry which is preliminary data.</text>
</comment>
<reference evidence="1" key="1">
    <citation type="submission" date="2021-06" db="EMBL/GenBank/DDBJ databases">
        <authorList>
            <person name="Kallberg Y."/>
            <person name="Tangrot J."/>
            <person name="Rosling A."/>
        </authorList>
    </citation>
    <scope>NUCLEOTIDE SEQUENCE</scope>
    <source>
        <strain evidence="1">MA453B</strain>
    </source>
</reference>
<name>A0A9N9BDZ0_9GLOM</name>
<sequence>MEPTNETNLPFQYYPFYLLFKESLIDKTILYGSEDNNIGYTPFDFKDRHPSFREDEHPSSTNVLTDKAYPLGLKNTNTDAQPFFDSENANVIDSHEESVNIDHNDIDDNTEDELDELKLFKDKLFDTWEIAESYLDQYGKQEGFSLHKHCRVADSKDNSITHRHTYEYSHGHIHEADKTVLAENRRDRELEIIDCPWHINLSFSKIGNSVQINSIIGKYNHLMNPLIAETAPKFCYLTDEMYEKIKFWAVEGRLGATTQYNLLAASFPEKKINKKNLSNTIQHYKK</sequence>
<evidence type="ECO:0000313" key="2">
    <source>
        <dbReference type="Proteomes" id="UP000789405"/>
    </source>
</evidence>
<gene>
    <name evidence="1" type="ORF">DERYTH_LOCUS5714</name>
</gene>
<accession>A0A9N9BDZ0</accession>
<protein>
    <submittedName>
        <fullName evidence="1">3591_t:CDS:1</fullName>
    </submittedName>
</protein>
<organism evidence="1 2">
    <name type="scientific">Dentiscutata erythropus</name>
    <dbReference type="NCBI Taxonomy" id="1348616"/>
    <lineage>
        <taxon>Eukaryota</taxon>
        <taxon>Fungi</taxon>
        <taxon>Fungi incertae sedis</taxon>
        <taxon>Mucoromycota</taxon>
        <taxon>Glomeromycotina</taxon>
        <taxon>Glomeromycetes</taxon>
        <taxon>Diversisporales</taxon>
        <taxon>Gigasporaceae</taxon>
        <taxon>Dentiscutata</taxon>
    </lineage>
</organism>
<proteinExistence type="predicted"/>